<dbReference type="InterPro" id="IPR033749">
    <property type="entry name" value="Polyprenyl_synt_CS"/>
</dbReference>
<dbReference type="InterPro" id="IPR000092">
    <property type="entry name" value="Polyprenyl_synt"/>
</dbReference>
<dbReference type="Pfam" id="PF00348">
    <property type="entry name" value="polyprenyl_synt"/>
    <property type="match status" value="1"/>
</dbReference>
<evidence type="ECO:0000256" key="6">
    <source>
        <dbReference type="RuleBase" id="RU004466"/>
    </source>
</evidence>
<name>A7KGZ5_9ACTN</name>
<organism evidence="7">
    <name type="scientific">Streptomyces aculeolatus</name>
    <dbReference type="NCBI Taxonomy" id="270689"/>
    <lineage>
        <taxon>Bacteria</taxon>
        <taxon>Bacillati</taxon>
        <taxon>Actinomycetota</taxon>
        <taxon>Actinomycetes</taxon>
        <taxon>Kitasatosporales</taxon>
        <taxon>Streptomycetaceae</taxon>
        <taxon>Streptomyces</taxon>
    </lineage>
</organism>
<keyword evidence="4" id="KW-0479">Metal-binding</keyword>
<sequence length="357" mass="38831">MTTEVTSFTGAGPHPAASVRRITDDLLQRVEDKLASFLTAERDRYAAMDERALAAVDALTDLVTSGGKRVRPTFCITGYLAAGGDAGDPGIVAAAAGLEMLHVSALIHDDILDNSAQRRGKPTIHTLYGDLHDSHGWRGESRRFGEGIGILIGNLALVYSQELVCQAPPAVLAEWHRLCSEVNIGQCLDVCAAAEFSADPELSRLVALIKSGRYTIHRPLVMGANAASRPDLAAAYVEYGEAVGEAFQLRDDLLDAFGDSTETGKPTGLDFTQHKMTLLLGWAMQRDTHIRTLMTEPGHTPEEVRRRLEDTEVPKDVERHIADLVEQGRAAIADAPIDPQWRQELADMAVRAAYRTN</sequence>
<proteinExistence type="inferred from homology"/>
<evidence type="ECO:0000256" key="3">
    <source>
        <dbReference type="ARBA" id="ARBA00022679"/>
    </source>
</evidence>
<dbReference type="PANTHER" id="PTHR12001:SF85">
    <property type="entry name" value="SHORT CHAIN ISOPRENYL DIPHOSPHATE SYNTHASE"/>
    <property type="match status" value="1"/>
</dbReference>
<accession>A7KGZ5</accession>
<dbReference type="SUPFAM" id="SSF48576">
    <property type="entry name" value="Terpenoid synthases"/>
    <property type="match status" value="1"/>
</dbReference>
<evidence type="ECO:0000256" key="1">
    <source>
        <dbReference type="ARBA" id="ARBA00001946"/>
    </source>
</evidence>
<dbReference type="GO" id="GO:0046872">
    <property type="term" value="F:metal ion binding"/>
    <property type="evidence" value="ECO:0007669"/>
    <property type="project" value="UniProtKB-KW"/>
</dbReference>
<evidence type="ECO:0000256" key="5">
    <source>
        <dbReference type="ARBA" id="ARBA00022842"/>
    </source>
</evidence>
<comment type="similarity">
    <text evidence="2 6">Belongs to the FPP/GGPP synthase family.</text>
</comment>
<protein>
    <submittedName>
        <fullName evidence="7">NapT7</fullName>
    </submittedName>
</protein>
<dbReference type="AlphaFoldDB" id="A7KGZ5"/>
<dbReference type="PROSITE" id="PS00444">
    <property type="entry name" value="POLYPRENYL_SYNTHASE_2"/>
    <property type="match status" value="1"/>
</dbReference>
<dbReference type="PROSITE" id="PS00723">
    <property type="entry name" value="POLYPRENYL_SYNTHASE_1"/>
    <property type="match status" value="1"/>
</dbReference>
<dbReference type="PANTHER" id="PTHR12001">
    <property type="entry name" value="GERANYLGERANYL PYROPHOSPHATE SYNTHASE"/>
    <property type="match status" value="1"/>
</dbReference>
<dbReference type="EMBL" id="EF397638">
    <property type="protein sequence ID" value="ABS50454.1"/>
    <property type="molecule type" value="Genomic_DNA"/>
</dbReference>
<evidence type="ECO:0000256" key="4">
    <source>
        <dbReference type="ARBA" id="ARBA00022723"/>
    </source>
</evidence>
<dbReference type="GO" id="GO:0008299">
    <property type="term" value="P:isoprenoid biosynthetic process"/>
    <property type="evidence" value="ECO:0007669"/>
    <property type="project" value="InterPro"/>
</dbReference>
<dbReference type="SFLD" id="SFLDS00005">
    <property type="entry name" value="Isoprenoid_Synthase_Type_I"/>
    <property type="match status" value="1"/>
</dbReference>
<reference evidence="7" key="1">
    <citation type="journal article" date="2007" name="J. Biol. Chem.">
        <title>Molecular basis for chloronium-mediated meroterpene cyclization: cloning, sequencing, and heterologous expression of the napyradiomycin biosynthetic gene cluster.</title>
        <authorList>
            <person name="Winter J.M."/>
            <person name="Moffitt M.C."/>
            <person name="Zazopoulos E."/>
            <person name="McAlpine J.B."/>
            <person name="Dorrestein P.C."/>
            <person name="Moore B.S."/>
        </authorList>
    </citation>
    <scope>NUCLEOTIDE SEQUENCE</scope>
    <source>
        <strain evidence="7">NRRL 18422</strain>
    </source>
</reference>
<dbReference type="SMR" id="A7KGZ5"/>
<dbReference type="Gene3D" id="1.10.600.10">
    <property type="entry name" value="Farnesyl Diphosphate Synthase"/>
    <property type="match status" value="1"/>
</dbReference>
<dbReference type="CDD" id="cd00685">
    <property type="entry name" value="Trans_IPPS_HT"/>
    <property type="match status" value="1"/>
</dbReference>
<dbReference type="GO" id="GO:0004659">
    <property type="term" value="F:prenyltransferase activity"/>
    <property type="evidence" value="ECO:0007669"/>
    <property type="project" value="InterPro"/>
</dbReference>
<keyword evidence="3 6" id="KW-0808">Transferase</keyword>
<dbReference type="InterPro" id="IPR008949">
    <property type="entry name" value="Isoprenoid_synthase_dom_sf"/>
</dbReference>
<evidence type="ECO:0000256" key="2">
    <source>
        <dbReference type="ARBA" id="ARBA00006706"/>
    </source>
</evidence>
<keyword evidence="5" id="KW-0460">Magnesium</keyword>
<comment type="cofactor">
    <cofactor evidence="1">
        <name>Mg(2+)</name>
        <dbReference type="ChEBI" id="CHEBI:18420"/>
    </cofactor>
</comment>
<gene>
    <name evidence="7" type="primary">napT7</name>
</gene>
<evidence type="ECO:0000313" key="7">
    <source>
        <dbReference type="EMBL" id="ABS50454.1"/>
    </source>
</evidence>